<evidence type="ECO:0000313" key="3">
    <source>
        <dbReference type="EMBL" id="GEQ14359.1"/>
    </source>
</evidence>
<keyword evidence="1" id="KW-0472">Membrane</keyword>
<evidence type="ECO:0000259" key="2">
    <source>
        <dbReference type="Pfam" id="PF10756"/>
    </source>
</evidence>
<name>A0A512T2C7_9MICO</name>
<dbReference type="RefSeq" id="WP_147065435.1">
    <property type="nucleotide sequence ID" value="NZ_BAABDN010000002.1"/>
</dbReference>
<accession>A0A512T2C7</accession>
<keyword evidence="4" id="KW-1185">Reference proteome</keyword>
<evidence type="ECO:0000313" key="4">
    <source>
        <dbReference type="Proteomes" id="UP000321793"/>
    </source>
</evidence>
<feature type="transmembrane region" description="Helical" evidence="1">
    <location>
        <begin position="51"/>
        <end position="68"/>
    </location>
</feature>
<reference evidence="3 4" key="1">
    <citation type="submission" date="2019-07" db="EMBL/GenBank/DDBJ databases">
        <title>Whole genome shotgun sequence of Knoellia locipacati NBRC 109775.</title>
        <authorList>
            <person name="Hosoyama A."/>
            <person name="Uohara A."/>
            <person name="Ohji S."/>
            <person name="Ichikawa N."/>
        </authorList>
    </citation>
    <scope>NUCLEOTIDE SEQUENCE [LARGE SCALE GENOMIC DNA]</scope>
    <source>
        <strain evidence="3 4">NBRC 109775</strain>
    </source>
</reference>
<feature type="domain" description="Low molecular weight protein antigen 6 PH" evidence="2">
    <location>
        <begin position="75"/>
        <end position="137"/>
    </location>
</feature>
<dbReference type="Proteomes" id="UP000321793">
    <property type="component" value="Unassembled WGS sequence"/>
</dbReference>
<sequence length="148" mass="16287">MSEPLSREPFRSRRGRLMATVMAAVSLALFVVLAVLVSGVDEGGWVVADRVMMAVIGVALALVLWRWAAIKAVPDDTGVTVQNLIGQRHIRWDEIRDVTFDDGDPWVSIHLADTETVAVMAIQRADGPTSRDEAQRLADLVSVSRDHR</sequence>
<proteinExistence type="predicted"/>
<keyword evidence="1" id="KW-0812">Transmembrane</keyword>
<dbReference type="InterPro" id="IPR019692">
    <property type="entry name" value="CFP-6_PH"/>
</dbReference>
<keyword evidence="1" id="KW-1133">Transmembrane helix</keyword>
<dbReference type="EMBL" id="BKBA01000009">
    <property type="protein sequence ID" value="GEQ14359.1"/>
    <property type="molecule type" value="Genomic_DNA"/>
</dbReference>
<protein>
    <submittedName>
        <fullName evidence="3">Membrane protein</fullName>
    </submittedName>
</protein>
<gene>
    <name evidence="3" type="ORF">KLO01_24060</name>
</gene>
<dbReference type="OrthoDB" id="3824918at2"/>
<feature type="transmembrane region" description="Helical" evidence="1">
    <location>
        <begin position="21"/>
        <end position="39"/>
    </location>
</feature>
<organism evidence="3 4">
    <name type="scientific">Knoellia locipacati</name>
    <dbReference type="NCBI Taxonomy" id="882824"/>
    <lineage>
        <taxon>Bacteria</taxon>
        <taxon>Bacillati</taxon>
        <taxon>Actinomycetota</taxon>
        <taxon>Actinomycetes</taxon>
        <taxon>Micrococcales</taxon>
        <taxon>Intrasporangiaceae</taxon>
        <taxon>Knoellia</taxon>
    </lineage>
</organism>
<evidence type="ECO:0000256" key="1">
    <source>
        <dbReference type="SAM" id="Phobius"/>
    </source>
</evidence>
<comment type="caution">
    <text evidence="3">The sequence shown here is derived from an EMBL/GenBank/DDBJ whole genome shotgun (WGS) entry which is preliminary data.</text>
</comment>
<dbReference type="Pfam" id="PF10756">
    <property type="entry name" value="bPH_6"/>
    <property type="match status" value="1"/>
</dbReference>
<dbReference type="AlphaFoldDB" id="A0A512T2C7"/>